<dbReference type="EMBL" id="SDMP01000001">
    <property type="protein sequence ID" value="RYR79690.1"/>
    <property type="molecule type" value="Genomic_DNA"/>
</dbReference>
<name>A0A445EW99_ARAHY</name>
<feature type="domain" description="Aminotransferase-like plant mobile" evidence="1">
    <location>
        <begin position="25"/>
        <end position="206"/>
    </location>
</feature>
<dbReference type="Pfam" id="PF10536">
    <property type="entry name" value="PMD"/>
    <property type="match status" value="1"/>
</dbReference>
<accession>A0A445EW99</accession>
<dbReference type="GO" id="GO:0010073">
    <property type="term" value="P:meristem maintenance"/>
    <property type="evidence" value="ECO:0007669"/>
    <property type="project" value="InterPro"/>
</dbReference>
<protein>
    <recommendedName>
        <fullName evidence="1">Aminotransferase-like plant mobile domain-containing protein</fullName>
    </recommendedName>
</protein>
<dbReference type="InterPro" id="IPR019557">
    <property type="entry name" value="AminoTfrase-like_pln_mobile"/>
</dbReference>
<dbReference type="PANTHER" id="PTHR46033">
    <property type="entry name" value="PROTEIN MAIN-LIKE 2"/>
    <property type="match status" value="1"/>
</dbReference>
<evidence type="ECO:0000313" key="3">
    <source>
        <dbReference type="Proteomes" id="UP000289738"/>
    </source>
</evidence>
<evidence type="ECO:0000313" key="2">
    <source>
        <dbReference type="EMBL" id="RYR79690.1"/>
    </source>
</evidence>
<sequence>MFMENDSNHIYQLDVVVYIVDRWIIPSCKTQRSLVSAFVERWCPKTHTFHMSFEEYIVTLQDVAYQLGFLIDDDYVNGCLTDFERFVESSRLAWTCFEELLDILLSVNYIYKFIVKCTELSPDADEEIKEICEGVMLLLSTQLFCDKYGTHLHIWWLPYILELYRSCMVLSMHEYSRVSNKNVVKLATPLQLLQSWIFWRFPTFKSVGFDAFHLLLVSSATEVLQRVHLDILDPQHTMWIGLLGCYYNLGVYNIDLVQHSI</sequence>
<dbReference type="InterPro" id="IPR044824">
    <property type="entry name" value="MAIN-like"/>
</dbReference>
<reference evidence="2 3" key="1">
    <citation type="submission" date="2019-01" db="EMBL/GenBank/DDBJ databases">
        <title>Sequencing of cultivated peanut Arachis hypogaea provides insights into genome evolution and oil improvement.</title>
        <authorList>
            <person name="Chen X."/>
        </authorList>
    </citation>
    <scope>NUCLEOTIDE SEQUENCE [LARGE SCALE GENOMIC DNA]</scope>
    <source>
        <strain evidence="3">cv. Fuhuasheng</strain>
        <tissue evidence="2">Leaves</tissue>
    </source>
</reference>
<dbReference type="PANTHER" id="PTHR46033:SF8">
    <property type="entry name" value="PROTEIN MAINTENANCE OF MERISTEMS-LIKE"/>
    <property type="match status" value="1"/>
</dbReference>
<dbReference type="Proteomes" id="UP000289738">
    <property type="component" value="Chromosome A01"/>
</dbReference>
<gene>
    <name evidence="2" type="ORF">Ahy_A01g004509</name>
</gene>
<dbReference type="AlphaFoldDB" id="A0A445EW99"/>
<comment type="caution">
    <text evidence="2">The sequence shown here is derived from an EMBL/GenBank/DDBJ whole genome shotgun (WGS) entry which is preliminary data.</text>
</comment>
<organism evidence="2 3">
    <name type="scientific">Arachis hypogaea</name>
    <name type="common">Peanut</name>
    <dbReference type="NCBI Taxonomy" id="3818"/>
    <lineage>
        <taxon>Eukaryota</taxon>
        <taxon>Viridiplantae</taxon>
        <taxon>Streptophyta</taxon>
        <taxon>Embryophyta</taxon>
        <taxon>Tracheophyta</taxon>
        <taxon>Spermatophyta</taxon>
        <taxon>Magnoliopsida</taxon>
        <taxon>eudicotyledons</taxon>
        <taxon>Gunneridae</taxon>
        <taxon>Pentapetalae</taxon>
        <taxon>rosids</taxon>
        <taxon>fabids</taxon>
        <taxon>Fabales</taxon>
        <taxon>Fabaceae</taxon>
        <taxon>Papilionoideae</taxon>
        <taxon>50 kb inversion clade</taxon>
        <taxon>dalbergioids sensu lato</taxon>
        <taxon>Dalbergieae</taxon>
        <taxon>Pterocarpus clade</taxon>
        <taxon>Arachis</taxon>
    </lineage>
</organism>
<evidence type="ECO:0000259" key="1">
    <source>
        <dbReference type="Pfam" id="PF10536"/>
    </source>
</evidence>
<keyword evidence="3" id="KW-1185">Reference proteome</keyword>
<proteinExistence type="predicted"/>